<sequence>MKLFYTYFLIFTFVTRPLFSVANYAYYALNIDYIIETYCINTDKPELACNGKCHLAKQLQNSSDNTQTNNVKLLAETFLPVFFQNNTLVNFPIIEILELQNDIFPNSLYRFDVNSNVFKPPIV</sequence>
<protein>
    <submittedName>
        <fullName evidence="2">Uncharacterized protein</fullName>
    </submittedName>
</protein>
<dbReference type="RefSeq" id="WP_270005313.1">
    <property type="nucleotide sequence ID" value="NZ_JAPFGC010000002.1"/>
</dbReference>
<keyword evidence="1" id="KW-0812">Transmembrane</keyword>
<gene>
    <name evidence="2" type="ORF">OOZ35_06145</name>
</gene>
<comment type="caution">
    <text evidence="2">The sequence shown here is derived from an EMBL/GenBank/DDBJ whole genome shotgun (WGS) entry which is preliminary data.</text>
</comment>
<reference evidence="2" key="1">
    <citation type="submission" date="2022-11" db="EMBL/GenBank/DDBJ databases">
        <title>Refractory cell wall polysaccharides provide important carbon source for microbial heterotrophs in the hadal ocean.</title>
        <authorList>
            <person name="Zhu X."/>
        </authorList>
    </citation>
    <scope>NUCLEOTIDE SEQUENCE</scope>
    <source>
        <strain evidence="2">MTRN7</strain>
    </source>
</reference>
<proteinExistence type="predicted"/>
<organism evidence="2 3">
    <name type="scientific">Mesoflavibacter profundi</name>
    <dbReference type="NCBI Taxonomy" id="2708110"/>
    <lineage>
        <taxon>Bacteria</taxon>
        <taxon>Pseudomonadati</taxon>
        <taxon>Bacteroidota</taxon>
        <taxon>Flavobacteriia</taxon>
        <taxon>Flavobacteriales</taxon>
        <taxon>Flavobacteriaceae</taxon>
        <taxon>Mesoflavibacter</taxon>
    </lineage>
</organism>
<keyword evidence="3" id="KW-1185">Reference proteome</keyword>
<keyword evidence="1" id="KW-1133">Transmembrane helix</keyword>
<keyword evidence="1" id="KW-0472">Membrane</keyword>
<dbReference type="EMBL" id="JAPFGC010000002">
    <property type="protein sequence ID" value="MDA0177073.1"/>
    <property type="molecule type" value="Genomic_DNA"/>
</dbReference>
<accession>A0ABT4RZL4</accession>
<dbReference type="Proteomes" id="UP001149142">
    <property type="component" value="Unassembled WGS sequence"/>
</dbReference>
<evidence type="ECO:0000313" key="3">
    <source>
        <dbReference type="Proteomes" id="UP001149142"/>
    </source>
</evidence>
<name>A0ABT4RZL4_9FLAO</name>
<feature type="transmembrane region" description="Helical" evidence="1">
    <location>
        <begin position="7"/>
        <end position="29"/>
    </location>
</feature>
<evidence type="ECO:0000313" key="2">
    <source>
        <dbReference type="EMBL" id="MDA0177073.1"/>
    </source>
</evidence>
<evidence type="ECO:0000256" key="1">
    <source>
        <dbReference type="SAM" id="Phobius"/>
    </source>
</evidence>